<dbReference type="InterPro" id="IPR016123">
    <property type="entry name" value="Mog1/PsbP_a/b/a-sand"/>
</dbReference>
<dbReference type="AlphaFoldDB" id="A0A1Q5SX54"/>
<dbReference type="GO" id="GO:0006606">
    <property type="term" value="P:protein import into nucleus"/>
    <property type="evidence" value="ECO:0007669"/>
    <property type="project" value="TreeGrafter"/>
</dbReference>
<accession>A0A1Q5SX54</accession>
<comment type="similarity">
    <text evidence="1">Belongs to the MOG1 family.</text>
</comment>
<evidence type="ECO:0000313" key="4">
    <source>
        <dbReference type="EMBL" id="OKO92601.1"/>
    </source>
</evidence>
<dbReference type="Pfam" id="PF04603">
    <property type="entry name" value="Mog1"/>
    <property type="match status" value="1"/>
</dbReference>
<keyword evidence="2" id="KW-0813">Transport</keyword>
<dbReference type="Proteomes" id="UP000186955">
    <property type="component" value="Unassembled WGS sequence"/>
</dbReference>
<comment type="caution">
    <text evidence="4">The sequence shown here is derived from an EMBL/GenBank/DDBJ whole genome shotgun (WGS) entry which is preliminary data.</text>
</comment>
<evidence type="ECO:0000256" key="3">
    <source>
        <dbReference type="ARBA" id="ARBA00022927"/>
    </source>
</evidence>
<dbReference type="Gene3D" id="3.40.1000.10">
    <property type="entry name" value="Mog1/PsbP, alpha/beta/alpha sandwich"/>
    <property type="match status" value="1"/>
</dbReference>
<dbReference type="InterPro" id="IPR007681">
    <property type="entry name" value="Mog1"/>
</dbReference>
<dbReference type="PANTHER" id="PTHR15837:SF0">
    <property type="entry name" value="RAN GUANINE NUCLEOTIDE RELEASE FACTOR"/>
    <property type="match status" value="1"/>
</dbReference>
<dbReference type="STRING" id="1316194.A0A1Q5SX54"/>
<reference evidence="4 5" key="1">
    <citation type="submission" date="2016-10" db="EMBL/GenBank/DDBJ databases">
        <title>Genome sequence of the ascomycete fungus Penicillium subrubescens.</title>
        <authorList>
            <person name="De Vries R.P."/>
            <person name="Peng M."/>
            <person name="Dilokpimol A."/>
            <person name="Hilden K."/>
            <person name="Makela M.R."/>
            <person name="Grigoriev I."/>
            <person name="Riley R."/>
            <person name="Granchi Z."/>
        </authorList>
    </citation>
    <scope>NUCLEOTIDE SEQUENCE [LARGE SCALE GENOMIC DNA]</scope>
    <source>
        <strain evidence="4 5">CBS 132785</strain>
    </source>
</reference>
<evidence type="ECO:0000256" key="1">
    <source>
        <dbReference type="ARBA" id="ARBA00010307"/>
    </source>
</evidence>
<name>A0A1Q5SX54_9EURO</name>
<evidence type="ECO:0008006" key="6">
    <source>
        <dbReference type="Google" id="ProtNLM"/>
    </source>
</evidence>
<gene>
    <name evidence="4" type="ORF">PENSUB_12586</name>
</gene>
<dbReference type="GO" id="GO:0005634">
    <property type="term" value="C:nucleus"/>
    <property type="evidence" value="ECO:0007669"/>
    <property type="project" value="TreeGrafter"/>
</dbReference>
<dbReference type="GO" id="GO:0031267">
    <property type="term" value="F:small GTPase binding"/>
    <property type="evidence" value="ECO:0007669"/>
    <property type="project" value="TreeGrafter"/>
</dbReference>
<evidence type="ECO:0000256" key="2">
    <source>
        <dbReference type="ARBA" id="ARBA00022448"/>
    </source>
</evidence>
<dbReference type="PANTHER" id="PTHR15837">
    <property type="entry name" value="RAN GUANINE NUCLEOTIDE RELEASE FACTOR"/>
    <property type="match status" value="1"/>
</dbReference>
<proteinExistence type="inferred from homology"/>
<organism evidence="4 5">
    <name type="scientific">Penicillium subrubescens</name>
    <dbReference type="NCBI Taxonomy" id="1316194"/>
    <lineage>
        <taxon>Eukaryota</taxon>
        <taxon>Fungi</taxon>
        <taxon>Dikarya</taxon>
        <taxon>Ascomycota</taxon>
        <taxon>Pezizomycotina</taxon>
        <taxon>Eurotiomycetes</taxon>
        <taxon>Eurotiomycetidae</taxon>
        <taxon>Eurotiales</taxon>
        <taxon>Aspergillaceae</taxon>
        <taxon>Penicillium</taxon>
    </lineage>
</organism>
<dbReference type="SUPFAM" id="SSF55724">
    <property type="entry name" value="Mog1p/PsbP-like"/>
    <property type="match status" value="1"/>
</dbReference>
<sequence>MAQVAEQDFFGGAIRGVVPQRWIDGSDLREIPDHQELFLSPETLSTFIIEINQRVSQEEALSTFTTFSHQHPNLTANSGTAAIASPETIDQAAALHHLNDLCDEGDAMQIVTPPTRVNPTRLAASAPPGSSLSAYKGVVQFLSTSRRRGGRVHAAVNGTTEAITDAAVAGAALNGTSGAPPVAKVTCHYLMVRLEAQETDLLVFFNVPHEEFDKNGDARGLSREENVAEETVSALVGQLEIRDWGLFV</sequence>
<dbReference type="EMBL" id="MNBE01000740">
    <property type="protein sequence ID" value="OKO92601.1"/>
    <property type="molecule type" value="Genomic_DNA"/>
</dbReference>
<dbReference type="OrthoDB" id="10255285at2759"/>
<dbReference type="GO" id="GO:0005085">
    <property type="term" value="F:guanyl-nucleotide exchange factor activity"/>
    <property type="evidence" value="ECO:0007669"/>
    <property type="project" value="TreeGrafter"/>
</dbReference>
<keyword evidence="5" id="KW-1185">Reference proteome</keyword>
<protein>
    <recommendedName>
        <fullName evidence="6">Ran guanine nucleotide release factor</fullName>
    </recommendedName>
</protein>
<keyword evidence="3" id="KW-0653">Protein transport</keyword>
<evidence type="ECO:0000313" key="5">
    <source>
        <dbReference type="Proteomes" id="UP000186955"/>
    </source>
</evidence>